<proteinExistence type="inferred from homology"/>
<gene>
    <name evidence="5" type="primary">Ctnnal1</name>
    <name evidence="5" type="ORF">GZH46_00771</name>
</gene>
<comment type="caution">
    <text evidence="5">The sequence shown here is derived from an EMBL/GenBank/DDBJ whole genome shotgun (WGS) entry which is preliminary data.</text>
</comment>
<sequence>FWRQKYYSHPPIKRSVDPLRTYGRRRATNTSFSRSVSSPFAERVRLETMHSSNFPWLAGTWLLASSSDSSLSSLSTTSVASSVSSPVARHYRKSNESPHHHKASEAHSLEISAGANRLGGASTHAPNINDNLSSTNSTNENVQPANTAQTTRTSTDYESGEHESRQQQRFRYQQQQHHQHEYDADIERIVHIQAIGALLERTHDFTDCAYTSHEHRQNILMLVDCIKAQINHIVKTMLHMKRSGSSMNMTDTLRVLARQIIDLCDELKFELQMVAIEQCDELDRISTQSNTLRKLKHCCLNGDRERLAMNSYDFTEHAEHMVEVCRLMNQVAPTHKLKISTRSLIHWIELNTKQVINACYCLCLNSGSKIAKDNLWSFIQVWSNYYDDLCQVARQLAYLAHSHDRAALARASSSTADIKARYLEDLRHQMNVQKGQQQQNSADHNASVRQYTTQRWPSMMSLDETATSAAAASGCNQSSAALTSSRISASAYTTTNAPWSPPHPLGPILPRASGISGSAGPPYPCSSLPYAINSYERAPGLHRNTAQTLAQPCSASSPVARQLASKIIYDDRYGRPSPPLSEPTSFGSACQSTTTTNPQQRTGYGHNKGATQHGAVHSAGKYCDADFVPAEPNDFDQVLSVNQQSPLPRRAPHKSNLKHTSAVRHMPPTEKSYGQYSCASPHFNISGGTTQAECILPDTIGNLNNSHDADVSLVPTSAAASSKAPPNYVHASPGSLSSCVPLVRQQRQARFSNVKTNELASDNGVDGSHVALTQQPPVVVPGTPPSVGGESSATTATDADKWSDSEDNDIVQTARTTAQMAFSMYQFTRGEGELNTTQDLFTQAELFAEEANELYKDVRRFSYEVPAGNLKKQLLAQLDLIPNLVQQLQFTVKNPTVGKPATFTKVDNVIRETRSLMEAVNRVVSASIACRQHYKMGTQSMRKRSRTLSPSYRSDECFEFETQSSARNINARSAGGGTGSEPDI</sequence>
<dbReference type="PANTHER" id="PTHR46342:SF1">
    <property type="entry name" value="ALPHA-CATULIN"/>
    <property type="match status" value="1"/>
</dbReference>
<feature type="region of interest" description="Disordered" evidence="4">
    <location>
        <begin position="571"/>
        <end position="613"/>
    </location>
</feature>
<comment type="similarity">
    <text evidence="2">Belongs to the vinculin/alpha-catenin family.</text>
</comment>
<feature type="region of interest" description="Disordered" evidence="4">
    <location>
        <begin position="775"/>
        <end position="807"/>
    </location>
</feature>
<dbReference type="SUPFAM" id="SSF47220">
    <property type="entry name" value="alpha-catenin/vinculin-like"/>
    <property type="match status" value="2"/>
</dbReference>
<organism evidence="5 6">
    <name type="scientific">Fragariocoptes setiger</name>
    <dbReference type="NCBI Taxonomy" id="1670756"/>
    <lineage>
        <taxon>Eukaryota</taxon>
        <taxon>Metazoa</taxon>
        <taxon>Ecdysozoa</taxon>
        <taxon>Arthropoda</taxon>
        <taxon>Chelicerata</taxon>
        <taxon>Arachnida</taxon>
        <taxon>Acari</taxon>
        <taxon>Acariformes</taxon>
        <taxon>Trombidiformes</taxon>
        <taxon>Prostigmata</taxon>
        <taxon>Eupodina</taxon>
        <taxon>Eriophyoidea</taxon>
        <taxon>Phytoptidae</taxon>
        <taxon>Fragariocoptes</taxon>
    </lineage>
</organism>
<name>A0ABQ7SB84_9ACAR</name>
<evidence type="ECO:0000256" key="2">
    <source>
        <dbReference type="ARBA" id="ARBA00008376"/>
    </source>
</evidence>
<dbReference type="InterPro" id="IPR006077">
    <property type="entry name" value="Vinculin/catenin"/>
</dbReference>
<feature type="region of interest" description="Disordered" evidence="4">
    <location>
        <begin position="644"/>
        <end position="674"/>
    </location>
</feature>
<protein>
    <submittedName>
        <fullName evidence="5">Alpha-catulin</fullName>
    </submittedName>
</protein>
<keyword evidence="3" id="KW-0963">Cytoplasm</keyword>
<comment type="subcellular location">
    <subcellularLocation>
        <location evidence="1">Cytoplasm</location>
    </subcellularLocation>
</comment>
<feature type="non-terminal residue" evidence="5">
    <location>
        <position position="1"/>
    </location>
</feature>
<feature type="compositionally biased region" description="Polar residues" evidence="4">
    <location>
        <begin position="124"/>
        <end position="157"/>
    </location>
</feature>
<dbReference type="InterPro" id="IPR036723">
    <property type="entry name" value="Alpha-catenin/vinculin-like_sf"/>
</dbReference>
<dbReference type="PANTHER" id="PTHR46342">
    <property type="entry name" value="ALPHA-CATULIN"/>
    <property type="match status" value="1"/>
</dbReference>
<dbReference type="InterPro" id="IPR030045">
    <property type="entry name" value="CTNNAL1"/>
</dbReference>
<dbReference type="Pfam" id="PF01044">
    <property type="entry name" value="Vinculin"/>
    <property type="match status" value="1"/>
</dbReference>
<dbReference type="EMBL" id="JAIFTH010000097">
    <property type="protein sequence ID" value="KAG9510680.1"/>
    <property type="molecule type" value="Genomic_DNA"/>
</dbReference>
<dbReference type="Proteomes" id="UP000825002">
    <property type="component" value="Unassembled WGS sequence"/>
</dbReference>
<feature type="region of interest" description="Disordered" evidence="4">
    <location>
        <begin position="78"/>
        <end position="174"/>
    </location>
</feature>
<evidence type="ECO:0000313" key="5">
    <source>
        <dbReference type="EMBL" id="KAG9510680.1"/>
    </source>
</evidence>
<feature type="compositionally biased region" description="Basic and acidic residues" evidence="4">
    <location>
        <begin position="93"/>
        <end position="108"/>
    </location>
</feature>
<evidence type="ECO:0000256" key="4">
    <source>
        <dbReference type="SAM" id="MobiDB-lite"/>
    </source>
</evidence>
<reference evidence="5 6" key="1">
    <citation type="submission" date="2020-10" db="EMBL/GenBank/DDBJ databases">
        <authorList>
            <person name="Klimov P.B."/>
            <person name="Dyachkov S.M."/>
            <person name="Chetverikov P.E."/>
        </authorList>
    </citation>
    <scope>NUCLEOTIDE SEQUENCE [LARGE SCALE GENOMIC DNA]</scope>
    <source>
        <strain evidence="5">BMOC 18-1129-001#AD2665</strain>
        <tissue evidence="5">Entire mites</tissue>
    </source>
</reference>
<accession>A0ABQ7SB84</accession>
<keyword evidence="6" id="KW-1185">Reference proteome</keyword>
<evidence type="ECO:0000256" key="3">
    <source>
        <dbReference type="ARBA" id="ARBA00022490"/>
    </source>
</evidence>
<dbReference type="Gene3D" id="1.20.120.230">
    <property type="entry name" value="Alpha-catenin/vinculin-like"/>
    <property type="match status" value="2"/>
</dbReference>
<feature type="compositionally biased region" description="Polar residues" evidence="4">
    <location>
        <begin position="582"/>
        <end position="602"/>
    </location>
</feature>
<evidence type="ECO:0000256" key="1">
    <source>
        <dbReference type="ARBA" id="ARBA00004496"/>
    </source>
</evidence>
<evidence type="ECO:0000313" key="6">
    <source>
        <dbReference type="Proteomes" id="UP000825002"/>
    </source>
</evidence>